<reference evidence="5" key="1">
    <citation type="submission" date="2019-03" db="EMBL/GenBank/DDBJ databases">
        <title>Metabolic reconstructions from genomes of highly enriched 'Candidatus Accumulibacter' and 'Candidatus Competibacter' bioreactor populations.</title>
        <authorList>
            <person name="Annavajhala M.K."/>
            <person name="Welles L."/>
            <person name="Abbas B."/>
            <person name="Sorokin D."/>
            <person name="Park H."/>
            <person name="Van Loosdrecht M."/>
            <person name="Chandran K."/>
        </authorList>
    </citation>
    <scope>NUCLEOTIDE SEQUENCE</scope>
    <source>
        <strain evidence="5">SBR_L</strain>
    </source>
</reference>
<dbReference type="PROSITE" id="PS50082">
    <property type="entry name" value="WD_REPEATS_2"/>
    <property type="match status" value="1"/>
</dbReference>
<evidence type="ECO:0000313" key="6">
    <source>
        <dbReference type="Proteomes" id="UP000886469"/>
    </source>
</evidence>
<feature type="repeat" description="WD" evidence="3">
    <location>
        <begin position="45"/>
        <end position="86"/>
    </location>
</feature>
<protein>
    <recommendedName>
        <fullName evidence="7">WD40 repeat domain-containing protein</fullName>
    </recommendedName>
</protein>
<evidence type="ECO:0000256" key="3">
    <source>
        <dbReference type="PROSITE-ProRule" id="PRU00221"/>
    </source>
</evidence>
<dbReference type="PROSITE" id="PS00678">
    <property type="entry name" value="WD_REPEATS_1"/>
    <property type="match status" value="1"/>
</dbReference>
<dbReference type="InterPro" id="IPR001680">
    <property type="entry name" value="WD40_rpt"/>
</dbReference>
<dbReference type="InterPro" id="IPR019775">
    <property type="entry name" value="WD40_repeat_CS"/>
</dbReference>
<evidence type="ECO:0000256" key="2">
    <source>
        <dbReference type="ARBA" id="ARBA00022737"/>
    </source>
</evidence>
<organism evidence="5 6">
    <name type="scientific">Candidatus Accumulibacter contiguus</name>
    <dbReference type="NCBI Taxonomy" id="2954381"/>
    <lineage>
        <taxon>Bacteria</taxon>
        <taxon>Pseudomonadati</taxon>
        <taxon>Pseudomonadota</taxon>
        <taxon>Betaproteobacteria</taxon>
        <taxon>Candidatus Accumulibacter</taxon>
    </lineage>
</organism>
<proteinExistence type="predicted"/>
<dbReference type="Proteomes" id="UP000886469">
    <property type="component" value="Unassembled WGS sequence"/>
</dbReference>
<dbReference type="InterPro" id="IPR015943">
    <property type="entry name" value="WD40/YVTN_repeat-like_dom_sf"/>
</dbReference>
<gene>
    <name evidence="5" type="ORF">E4Q08_03425</name>
</gene>
<dbReference type="SUPFAM" id="SSF50998">
    <property type="entry name" value="Quinoprotein alcohol dehydrogenase-like"/>
    <property type="match status" value="1"/>
</dbReference>
<accession>A0ABX1T5X0</accession>
<dbReference type="PANTHER" id="PTHR19879">
    <property type="entry name" value="TRANSCRIPTION INITIATION FACTOR TFIID"/>
    <property type="match status" value="1"/>
</dbReference>
<dbReference type="Gene3D" id="2.130.10.10">
    <property type="entry name" value="YVTN repeat-like/Quinoprotein amine dehydrogenase"/>
    <property type="match status" value="1"/>
</dbReference>
<feature type="signal peptide" evidence="4">
    <location>
        <begin position="1"/>
        <end position="31"/>
    </location>
</feature>
<evidence type="ECO:0000256" key="1">
    <source>
        <dbReference type="ARBA" id="ARBA00022574"/>
    </source>
</evidence>
<dbReference type="InterPro" id="IPR011047">
    <property type="entry name" value="Quinoprotein_ADH-like_sf"/>
</dbReference>
<sequence length="188" mass="19947">MRAALRLPGVGIGIALRFVCCLLTCLPGAAAASAADAVPSLRLETGSHVAPVRAASLDRDGRYVVTASEDKTARVWDAASGTLLSVFRPPSAPGNDGKLYAVAMTPDGSVFAAAGWSASNDLYLVRRNDGQIIHRISGLPDVVTHLSFSPDGRTLVAGLWGKTGDSGIPWRRRLEQRARAARRRRLFG</sequence>
<name>A0ABX1T5X0_9PROT</name>
<dbReference type="PROSITE" id="PS50294">
    <property type="entry name" value="WD_REPEATS_REGION"/>
    <property type="match status" value="1"/>
</dbReference>
<keyword evidence="6" id="KW-1185">Reference proteome</keyword>
<feature type="chain" id="PRO_5046757494" description="WD40 repeat domain-containing protein" evidence="4">
    <location>
        <begin position="32"/>
        <end position="188"/>
    </location>
</feature>
<evidence type="ECO:0000313" key="5">
    <source>
        <dbReference type="EMBL" id="NMQ04381.1"/>
    </source>
</evidence>
<comment type="caution">
    <text evidence="5">The sequence shown here is derived from an EMBL/GenBank/DDBJ whole genome shotgun (WGS) entry which is preliminary data.</text>
</comment>
<dbReference type="PANTHER" id="PTHR19879:SF9">
    <property type="entry name" value="TRANSCRIPTION INITIATION FACTOR TFIID SUBUNIT 5"/>
    <property type="match status" value="1"/>
</dbReference>
<dbReference type="SMART" id="SM00320">
    <property type="entry name" value="WD40"/>
    <property type="match status" value="3"/>
</dbReference>
<dbReference type="EMBL" id="SPMX01000007">
    <property type="protein sequence ID" value="NMQ04381.1"/>
    <property type="molecule type" value="Genomic_DNA"/>
</dbReference>
<dbReference type="Pfam" id="PF00400">
    <property type="entry name" value="WD40"/>
    <property type="match status" value="2"/>
</dbReference>
<keyword evidence="2" id="KW-0677">Repeat</keyword>
<keyword evidence="1 3" id="KW-0853">WD repeat</keyword>
<evidence type="ECO:0000256" key="4">
    <source>
        <dbReference type="SAM" id="SignalP"/>
    </source>
</evidence>
<evidence type="ECO:0008006" key="7">
    <source>
        <dbReference type="Google" id="ProtNLM"/>
    </source>
</evidence>
<keyword evidence="4" id="KW-0732">Signal</keyword>